<evidence type="ECO:0000313" key="1">
    <source>
        <dbReference type="EMBL" id="CNE68440.1"/>
    </source>
</evidence>
<sequence length="86" mass="9592">MILSGSSQWVTLLRLEWEWGMGHQANNPTMKRGMVNSNTAFSHHLFQIAQAQGVSQIPANTLRNNIDGIVQAFERVSDQRDGQATP</sequence>
<gene>
    <name evidence="1" type="ORF">ERS137959_04424</name>
</gene>
<accession>A0ABP1YFD0</accession>
<keyword evidence="2" id="KW-1185">Reference proteome</keyword>
<organism evidence="1 2">
    <name type="scientific">Yersinia enterocolitica</name>
    <dbReference type="NCBI Taxonomy" id="630"/>
    <lineage>
        <taxon>Bacteria</taxon>
        <taxon>Pseudomonadati</taxon>
        <taxon>Pseudomonadota</taxon>
        <taxon>Gammaproteobacteria</taxon>
        <taxon>Enterobacterales</taxon>
        <taxon>Yersiniaceae</taxon>
        <taxon>Yersinia</taxon>
    </lineage>
</organism>
<dbReference type="EMBL" id="CPXJ01000094">
    <property type="protein sequence ID" value="CNE68440.1"/>
    <property type="molecule type" value="Genomic_DNA"/>
</dbReference>
<name>A0ABP1YFD0_YEREN</name>
<comment type="caution">
    <text evidence="1">The sequence shown here is derived from an EMBL/GenBank/DDBJ whole genome shotgun (WGS) entry which is preliminary data.</text>
</comment>
<protein>
    <submittedName>
        <fullName evidence="1">Uncharacterized protein</fullName>
    </submittedName>
</protein>
<evidence type="ECO:0000313" key="2">
    <source>
        <dbReference type="Proteomes" id="UP000041601"/>
    </source>
</evidence>
<dbReference type="Proteomes" id="UP000041601">
    <property type="component" value="Unassembled WGS sequence"/>
</dbReference>
<reference evidence="1 2" key="1">
    <citation type="submission" date="2015-03" db="EMBL/GenBank/DDBJ databases">
        <authorList>
            <consortium name="Pathogen Informatics"/>
            <person name="Murphy D."/>
        </authorList>
    </citation>
    <scope>NUCLEOTIDE SEQUENCE [LARGE SCALE GENOMIC DNA]</scope>
    <source>
        <strain evidence="1 2">IP05342</strain>
    </source>
</reference>
<proteinExistence type="predicted"/>